<keyword evidence="1" id="KW-1133">Transmembrane helix</keyword>
<feature type="transmembrane region" description="Helical" evidence="1">
    <location>
        <begin position="188"/>
        <end position="205"/>
    </location>
</feature>
<sequence length="355" mass="39471">MSAEVSPMPVRSRVAAVPAARDQASGFLFSPLIDLLFIANICWPLILFIDGFGGATTHQSLTFWQIYFITTPHRWITLVLVGLDKKKTADRRGLFIGLALAIVAGCLCLRFGTGTLLCLGVIDYIWNAWHFSSQHHGIYRIYQRRQPQHRDNGASWGEKALFRGFVLYVIARVAGWGWTEGPFPGSDAFAPLDLIVAGIPLYFVLRQLFQMHSLAASGIASFAYLASMMGLFTAMLYASHLQDSQLVLRLALASAIFHSLEYLAIVTWSVQQSRGKTASAGEAQPGVFAYLAGMWMLFLVAFVVLIGVGNYLLSRGYFEVWLLVNMIVAFWHYCFDGLIWKSPKRSRADLAVEAA</sequence>
<protein>
    <submittedName>
        <fullName evidence="2">Uncharacterized protein</fullName>
    </submittedName>
</protein>
<name>A0A517M7L4_9BACT</name>
<keyword evidence="1" id="KW-0812">Transmembrane</keyword>
<evidence type="ECO:0000313" key="2">
    <source>
        <dbReference type="EMBL" id="QDS90879.1"/>
    </source>
</evidence>
<proteinExistence type="predicted"/>
<dbReference type="Proteomes" id="UP000319557">
    <property type="component" value="Chromosome"/>
</dbReference>
<evidence type="ECO:0000256" key="1">
    <source>
        <dbReference type="SAM" id="Phobius"/>
    </source>
</evidence>
<dbReference type="KEGG" id="ruv:EC9_50970"/>
<gene>
    <name evidence="2" type="ORF">EC9_50970</name>
</gene>
<dbReference type="EMBL" id="CP036261">
    <property type="protein sequence ID" value="QDS90879.1"/>
    <property type="molecule type" value="Genomic_DNA"/>
</dbReference>
<evidence type="ECO:0000313" key="3">
    <source>
        <dbReference type="Proteomes" id="UP000319557"/>
    </source>
</evidence>
<feature type="transmembrane region" description="Helical" evidence="1">
    <location>
        <begin position="246"/>
        <end position="266"/>
    </location>
</feature>
<feature type="transmembrane region" description="Helical" evidence="1">
    <location>
        <begin position="320"/>
        <end position="340"/>
    </location>
</feature>
<feature type="transmembrane region" description="Helical" evidence="1">
    <location>
        <begin position="27"/>
        <end position="49"/>
    </location>
</feature>
<accession>A0A517M7L4</accession>
<feature type="transmembrane region" description="Helical" evidence="1">
    <location>
        <begin position="287"/>
        <end position="308"/>
    </location>
</feature>
<keyword evidence="3" id="KW-1185">Reference proteome</keyword>
<reference evidence="2 3" key="1">
    <citation type="submission" date="2019-02" db="EMBL/GenBank/DDBJ databases">
        <title>Deep-cultivation of Planctomycetes and their phenomic and genomic characterization uncovers novel biology.</title>
        <authorList>
            <person name="Wiegand S."/>
            <person name="Jogler M."/>
            <person name="Boedeker C."/>
            <person name="Pinto D."/>
            <person name="Vollmers J."/>
            <person name="Rivas-Marin E."/>
            <person name="Kohn T."/>
            <person name="Peeters S.H."/>
            <person name="Heuer A."/>
            <person name="Rast P."/>
            <person name="Oberbeckmann S."/>
            <person name="Bunk B."/>
            <person name="Jeske O."/>
            <person name="Meyerdierks A."/>
            <person name="Storesund J.E."/>
            <person name="Kallscheuer N."/>
            <person name="Luecker S."/>
            <person name="Lage O.M."/>
            <person name="Pohl T."/>
            <person name="Merkel B.J."/>
            <person name="Hornburger P."/>
            <person name="Mueller R.-W."/>
            <person name="Bruemmer F."/>
            <person name="Labrenz M."/>
            <person name="Spormann A.M."/>
            <person name="Op den Camp H."/>
            <person name="Overmann J."/>
            <person name="Amann R."/>
            <person name="Jetten M.S.M."/>
            <person name="Mascher T."/>
            <person name="Medema M.H."/>
            <person name="Devos D.P."/>
            <person name="Kaster A.-K."/>
            <person name="Ovreas L."/>
            <person name="Rohde M."/>
            <person name="Galperin M.Y."/>
            <person name="Jogler C."/>
        </authorList>
    </citation>
    <scope>NUCLEOTIDE SEQUENCE [LARGE SCALE GENOMIC DNA]</scope>
    <source>
        <strain evidence="2 3">EC9</strain>
    </source>
</reference>
<feature type="transmembrane region" description="Helical" evidence="1">
    <location>
        <begin position="217"/>
        <end position="240"/>
    </location>
</feature>
<dbReference type="AlphaFoldDB" id="A0A517M7L4"/>
<keyword evidence="1" id="KW-0472">Membrane</keyword>
<feature type="transmembrane region" description="Helical" evidence="1">
    <location>
        <begin position="95"/>
        <end position="122"/>
    </location>
</feature>
<organism evidence="2 3">
    <name type="scientific">Rosistilla ulvae</name>
    <dbReference type="NCBI Taxonomy" id="1930277"/>
    <lineage>
        <taxon>Bacteria</taxon>
        <taxon>Pseudomonadati</taxon>
        <taxon>Planctomycetota</taxon>
        <taxon>Planctomycetia</taxon>
        <taxon>Pirellulales</taxon>
        <taxon>Pirellulaceae</taxon>
        <taxon>Rosistilla</taxon>
    </lineage>
</organism>
<feature type="transmembrane region" description="Helical" evidence="1">
    <location>
        <begin position="61"/>
        <end position="83"/>
    </location>
</feature>